<protein>
    <submittedName>
        <fullName evidence="3">PH domain-containing protein</fullName>
    </submittedName>
</protein>
<accession>A0ABP7FY51</accession>
<dbReference type="RefSeq" id="WP_344972617.1">
    <property type="nucleotide sequence ID" value="NZ_BAABDD010000015.1"/>
</dbReference>
<feature type="transmembrane region" description="Helical" evidence="1">
    <location>
        <begin position="21"/>
        <end position="44"/>
    </location>
</feature>
<dbReference type="Pfam" id="PF03703">
    <property type="entry name" value="bPH_2"/>
    <property type="match status" value="1"/>
</dbReference>
<keyword evidence="1" id="KW-0812">Transmembrane</keyword>
<name>A0ABP7FY51_9ACTN</name>
<keyword evidence="4" id="KW-1185">Reference proteome</keyword>
<feature type="domain" description="YdbS-like PH" evidence="2">
    <location>
        <begin position="80"/>
        <end position="150"/>
    </location>
</feature>
<comment type="caution">
    <text evidence="3">The sequence shown here is derived from an EMBL/GenBank/DDBJ whole genome shotgun (WGS) entry which is preliminary data.</text>
</comment>
<keyword evidence="1" id="KW-0472">Membrane</keyword>
<feature type="transmembrane region" description="Helical" evidence="1">
    <location>
        <begin position="56"/>
        <end position="81"/>
    </location>
</feature>
<sequence>MSSVSRYLAEDERLVRVVRRHWTDVLGCFAVLAAIVAVAGALLWLLSARQEQWSVWASYVVVGIAALAALVYWLAPLLSWWNTRYLLTDRRLLHRYGVLTRHGRDVPLARISDVSSSATLADRLLGRGTLSVGTDSEQEELVLDRIPSVELFQSDLHRLVDAENRRSASASDESDRSDTGG</sequence>
<dbReference type="InterPro" id="IPR005182">
    <property type="entry name" value="YdbS-like_PH"/>
</dbReference>
<dbReference type="Proteomes" id="UP001500908">
    <property type="component" value="Unassembled WGS sequence"/>
</dbReference>
<dbReference type="PANTHER" id="PTHR37938:SF1">
    <property type="entry name" value="BLL0215 PROTEIN"/>
    <property type="match status" value="1"/>
</dbReference>
<evidence type="ECO:0000259" key="2">
    <source>
        <dbReference type="Pfam" id="PF03703"/>
    </source>
</evidence>
<evidence type="ECO:0000313" key="4">
    <source>
        <dbReference type="Proteomes" id="UP001500908"/>
    </source>
</evidence>
<reference evidence="4" key="1">
    <citation type="journal article" date="2019" name="Int. J. Syst. Evol. Microbiol.">
        <title>The Global Catalogue of Microorganisms (GCM) 10K type strain sequencing project: providing services to taxonomists for standard genome sequencing and annotation.</title>
        <authorList>
            <consortium name="The Broad Institute Genomics Platform"/>
            <consortium name="The Broad Institute Genome Sequencing Center for Infectious Disease"/>
            <person name="Wu L."/>
            <person name="Ma J."/>
        </authorList>
    </citation>
    <scope>NUCLEOTIDE SEQUENCE [LARGE SCALE GENOMIC DNA]</scope>
    <source>
        <strain evidence="4">JCM 17137</strain>
    </source>
</reference>
<evidence type="ECO:0000256" key="1">
    <source>
        <dbReference type="SAM" id="Phobius"/>
    </source>
</evidence>
<keyword evidence="1" id="KW-1133">Transmembrane helix</keyword>
<organism evidence="3 4">
    <name type="scientific">Salinactinospora qingdaonensis</name>
    <dbReference type="NCBI Taxonomy" id="702744"/>
    <lineage>
        <taxon>Bacteria</taxon>
        <taxon>Bacillati</taxon>
        <taxon>Actinomycetota</taxon>
        <taxon>Actinomycetes</taxon>
        <taxon>Streptosporangiales</taxon>
        <taxon>Nocardiopsidaceae</taxon>
        <taxon>Salinactinospora</taxon>
    </lineage>
</organism>
<gene>
    <name evidence="3" type="ORF">GCM10022402_32120</name>
</gene>
<proteinExistence type="predicted"/>
<dbReference type="EMBL" id="BAABDD010000015">
    <property type="protein sequence ID" value="GAA3750516.1"/>
    <property type="molecule type" value="Genomic_DNA"/>
</dbReference>
<evidence type="ECO:0000313" key="3">
    <source>
        <dbReference type="EMBL" id="GAA3750516.1"/>
    </source>
</evidence>
<dbReference type="PANTHER" id="PTHR37938">
    <property type="entry name" value="BLL0215 PROTEIN"/>
    <property type="match status" value="1"/>
</dbReference>